<dbReference type="EMBL" id="JAEVFJ010000003">
    <property type="protein sequence ID" value="KAH8106140.1"/>
    <property type="molecule type" value="Genomic_DNA"/>
</dbReference>
<accession>A0A8K0UW47</accession>
<feature type="signal peptide" evidence="1">
    <location>
        <begin position="1"/>
        <end position="22"/>
    </location>
</feature>
<dbReference type="AlphaFoldDB" id="A0A8K0UW47"/>
<protein>
    <submittedName>
        <fullName evidence="2">Uncharacterized protein</fullName>
    </submittedName>
</protein>
<evidence type="ECO:0000313" key="3">
    <source>
        <dbReference type="Proteomes" id="UP000813824"/>
    </source>
</evidence>
<keyword evidence="1" id="KW-0732">Signal</keyword>
<comment type="caution">
    <text evidence="2">The sequence shown here is derived from an EMBL/GenBank/DDBJ whole genome shotgun (WGS) entry which is preliminary data.</text>
</comment>
<organism evidence="2 3">
    <name type="scientific">Cristinia sonorae</name>
    <dbReference type="NCBI Taxonomy" id="1940300"/>
    <lineage>
        <taxon>Eukaryota</taxon>
        <taxon>Fungi</taxon>
        <taxon>Dikarya</taxon>
        <taxon>Basidiomycota</taxon>
        <taxon>Agaricomycotina</taxon>
        <taxon>Agaricomycetes</taxon>
        <taxon>Agaricomycetidae</taxon>
        <taxon>Agaricales</taxon>
        <taxon>Pleurotineae</taxon>
        <taxon>Stephanosporaceae</taxon>
        <taxon>Cristinia</taxon>
    </lineage>
</organism>
<reference evidence="2" key="1">
    <citation type="journal article" date="2021" name="New Phytol.">
        <title>Evolutionary innovations through gain and loss of genes in the ectomycorrhizal Boletales.</title>
        <authorList>
            <person name="Wu G."/>
            <person name="Miyauchi S."/>
            <person name="Morin E."/>
            <person name="Kuo A."/>
            <person name="Drula E."/>
            <person name="Varga T."/>
            <person name="Kohler A."/>
            <person name="Feng B."/>
            <person name="Cao Y."/>
            <person name="Lipzen A."/>
            <person name="Daum C."/>
            <person name="Hundley H."/>
            <person name="Pangilinan J."/>
            <person name="Johnson J."/>
            <person name="Barry K."/>
            <person name="LaButti K."/>
            <person name="Ng V."/>
            <person name="Ahrendt S."/>
            <person name="Min B."/>
            <person name="Choi I.G."/>
            <person name="Park H."/>
            <person name="Plett J.M."/>
            <person name="Magnuson J."/>
            <person name="Spatafora J.W."/>
            <person name="Nagy L.G."/>
            <person name="Henrissat B."/>
            <person name="Grigoriev I.V."/>
            <person name="Yang Z.L."/>
            <person name="Xu J."/>
            <person name="Martin F.M."/>
        </authorList>
    </citation>
    <scope>NUCLEOTIDE SEQUENCE</scope>
    <source>
        <strain evidence="2">KKN 215</strain>
    </source>
</reference>
<keyword evidence="3" id="KW-1185">Reference proteome</keyword>
<evidence type="ECO:0000256" key="1">
    <source>
        <dbReference type="SAM" id="SignalP"/>
    </source>
</evidence>
<feature type="chain" id="PRO_5035443957" evidence="1">
    <location>
        <begin position="23"/>
        <end position="172"/>
    </location>
</feature>
<dbReference type="Proteomes" id="UP000813824">
    <property type="component" value="Unassembled WGS sequence"/>
</dbReference>
<sequence length="172" mass="17392">MFAKLSIAYLACALFLAGRVSCTPTSFPEVIPGPGLPSLESLGLTSADLYSGTSVASLDARDELSSEFTRVCNDNGCGRVPRADAQACVNFLRNLGTTACVVGQTSTVMCTAGRAVVTGTNLSGQSSVSSFCQDVATGAQNVVTFCADSNGLVAGADAAFGNGNLIVSIEGC</sequence>
<gene>
    <name evidence="2" type="ORF">BXZ70DRAFT_1004419</name>
</gene>
<dbReference type="PANTHER" id="PTHR39603:SF1">
    <property type="entry name" value="CYANOVIRIN-N DOMAIN-CONTAINING PROTEIN"/>
    <property type="match status" value="1"/>
</dbReference>
<evidence type="ECO:0000313" key="2">
    <source>
        <dbReference type="EMBL" id="KAH8106140.1"/>
    </source>
</evidence>
<name>A0A8K0UW47_9AGAR</name>
<dbReference type="OrthoDB" id="2686356at2759"/>
<dbReference type="PANTHER" id="PTHR39603">
    <property type="entry name" value="CYANOVIRIN-N DOMAIN-CONTAINING PROTEIN"/>
    <property type="match status" value="1"/>
</dbReference>
<proteinExistence type="predicted"/>